<evidence type="ECO:0000313" key="4">
    <source>
        <dbReference type="WBParaSite" id="TCLT_0000151501-mRNA-1"/>
    </source>
</evidence>
<dbReference type="EMBL" id="UYYF01000201">
    <property type="protein sequence ID" value="VDM97002.1"/>
    <property type="molecule type" value="Genomic_DNA"/>
</dbReference>
<reference evidence="4" key="1">
    <citation type="submission" date="2017-02" db="UniProtKB">
        <authorList>
            <consortium name="WormBaseParasite"/>
        </authorList>
    </citation>
    <scope>IDENTIFICATION</scope>
</reference>
<dbReference type="AlphaFoldDB" id="A0A0N5CMX4"/>
<proteinExistence type="predicted"/>
<dbReference type="Proteomes" id="UP000276776">
    <property type="component" value="Unassembled WGS sequence"/>
</dbReference>
<gene>
    <name evidence="2" type="ORF">TCLT_LOCUS1516</name>
</gene>
<dbReference type="WBParaSite" id="TCLT_0000151501-mRNA-1">
    <property type="protein sequence ID" value="TCLT_0000151501-mRNA-1"/>
    <property type="gene ID" value="TCLT_0000151501"/>
</dbReference>
<evidence type="ECO:0000313" key="2">
    <source>
        <dbReference type="EMBL" id="VDM97002.1"/>
    </source>
</evidence>
<name>A0A0N5CMX4_THECL</name>
<feature type="compositionally biased region" description="Basic and acidic residues" evidence="1">
    <location>
        <begin position="81"/>
        <end position="104"/>
    </location>
</feature>
<accession>A0A0N5CMX4</accession>
<feature type="compositionally biased region" description="Basic and acidic residues" evidence="1">
    <location>
        <begin position="43"/>
        <end position="71"/>
    </location>
</feature>
<organism evidence="4">
    <name type="scientific">Thelazia callipaeda</name>
    <name type="common">Oriental eyeworm</name>
    <name type="synonym">Parasitic nematode</name>
    <dbReference type="NCBI Taxonomy" id="103827"/>
    <lineage>
        <taxon>Eukaryota</taxon>
        <taxon>Metazoa</taxon>
        <taxon>Ecdysozoa</taxon>
        <taxon>Nematoda</taxon>
        <taxon>Chromadorea</taxon>
        <taxon>Rhabditida</taxon>
        <taxon>Spirurina</taxon>
        <taxon>Spiruromorpha</taxon>
        <taxon>Thelazioidea</taxon>
        <taxon>Thelaziidae</taxon>
        <taxon>Thelazia</taxon>
    </lineage>
</organism>
<evidence type="ECO:0000256" key="1">
    <source>
        <dbReference type="SAM" id="MobiDB-lite"/>
    </source>
</evidence>
<sequence>MERVASVQKAYFLKIFINSYLSRSQKILDSCTEKKKLQLSKYDKKVKTTRVDEKMGRRSEEYLRHERSRSREIRKRRRSRSRESKTRRQSRTYEARPHHRSESRGRHKRYRSRSQEARRYRSSRR</sequence>
<feature type="region of interest" description="Disordered" evidence="1">
    <location>
        <begin position="43"/>
        <end position="125"/>
    </location>
</feature>
<reference evidence="2 3" key="2">
    <citation type="submission" date="2018-11" db="EMBL/GenBank/DDBJ databases">
        <authorList>
            <consortium name="Pathogen Informatics"/>
        </authorList>
    </citation>
    <scope>NUCLEOTIDE SEQUENCE [LARGE SCALE GENOMIC DNA]</scope>
</reference>
<keyword evidence="3" id="KW-1185">Reference proteome</keyword>
<evidence type="ECO:0000313" key="3">
    <source>
        <dbReference type="Proteomes" id="UP000276776"/>
    </source>
</evidence>
<protein>
    <submittedName>
        <fullName evidence="4">Female-specific protein transformer</fullName>
    </submittedName>
</protein>